<dbReference type="InterPro" id="IPR001227">
    <property type="entry name" value="Ac_transferase_dom_sf"/>
</dbReference>
<proteinExistence type="predicted"/>
<dbReference type="KEGG" id="fmu:J7337_013934"/>
<keyword evidence="2" id="KW-0597">Phosphoprotein</keyword>
<comment type="caution">
    <text evidence="4">The sequence shown here is derived from an EMBL/GenBank/DDBJ whole genome shotgun (WGS) entry which is preliminary data.</text>
</comment>
<dbReference type="InterPro" id="IPR050091">
    <property type="entry name" value="PKS_NRPS_Biosynth_Enz"/>
</dbReference>
<evidence type="ECO:0000256" key="1">
    <source>
        <dbReference type="ARBA" id="ARBA00022450"/>
    </source>
</evidence>
<name>A0A9P8IGJ5_9HYPO</name>
<dbReference type="InterPro" id="IPR016035">
    <property type="entry name" value="Acyl_Trfase/lysoPLipase"/>
</dbReference>
<feature type="domain" description="Malonyl-CoA:ACP transacylase (MAT)" evidence="3">
    <location>
        <begin position="7"/>
        <end position="146"/>
    </location>
</feature>
<keyword evidence="1" id="KW-0596">Phosphopantetheine</keyword>
<dbReference type="EMBL" id="JAHBCI010000012">
    <property type="protein sequence ID" value="KAG9494795.1"/>
    <property type="molecule type" value="Genomic_DNA"/>
</dbReference>
<dbReference type="GO" id="GO:0044550">
    <property type="term" value="P:secondary metabolite biosynthetic process"/>
    <property type="evidence" value="ECO:0007669"/>
    <property type="project" value="TreeGrafter"/>
</dbReference>
<dbReference type="PANTHER" id="PTHR43775">
    <property type="entry name" value="FATTY ACID SYNTHASE"/>
    <property type="match status" value="1"/>
</dbReference>
<dbReference type="AlphaFoldDB" id="A0A9P8IGJ5"/>
<gene>
    <name evidence="4" type="ORF">J7337_013934</name>
</gene>
<evidence type="ECO:0000256" key="2">
    <source>
        <dbReference type="ARBA" id="ARBA00022553"/>
    </source>
</evidence>
<evidence type="ECO:0000259" key="3">
    <source>
        <dbReference type="SMART" id="SM00827"/>
    </source>
</evidence>
<dbReference type="SMART" id="SM00827">
    <property type="entry name" value="PKS_AT"/>
    <property type="match status" value="1"/>
</dbReference>
<dbReference type="GO" id="GO:0006633">
    <property type="term" value="P:fatty acid biosynthetic process"/>
    <property type="evidence" value="ECO:0007669"/>
    <property type="project" value="TreeGrafter"/>
</dbReference>
<dbReference type="SUPFAM" id="SSF52151">
    <property type="entry name" value="FabD/lysophospholipase-like"/>
    <property type="match status" value="1"/>
</dbReference>
<dbReference type="GeneID" id="68321790"/>
<dbReference type="Proteomes" id="UP000827133">
    <property type="component" value="Unassembled WGS sequence"/>
</dbReference>
<dbReference type="InterPro" id="IPR014043">
    <property type="entry name" value="Acyl_transferase_dom"/>
</dbReference>
<reference evidence="4" key="1">
    <citation type="journal article" date="2021" name="Mol. Plant Microbe Interact.">
        <title>Telomere to telomere genome assembly of Fusarium musae F31, causal agent of crown rot disease of banana.</title>
        <authorList>
            <person name="Degradi L."/>
            <person name="Tava V."/>
            <person name="Kunova A."/>
            <person name="Cortesi P."/>
            <person name="Saracchi M."/>
            <person name="Pasquali M."/>
        </authorList>
    </citation>
    <scope>NUCLEOTIDE SEQUENCE</scope>
    <source>
        <strain evidence="4">F31</strain>
    </source>
</reference>
<organism evidence="4 5">
    <name type="scientific">Fusarium musae</name>
    <dbReference type="NCBI Taxonomy" id="1042133"/>
    <lineage>
        <taxon>Eukaryota</taxon>
        <taxon>Fungi</taxon>
        <taxon>Dikarya</taxon>
        <taxon>Ascomycota</taxon>
        <taxon>Pezizomycotina</taxon>
        <taxon>Sordariomycetes</taxon>
        <taxon>Hypocreomycetidae</taxon>
        <taxon>Hypocreales</taxon>
        <taxon>Nectriaceae</taxon>
        <taxon>Fusarium</taxon>
    </lineage>
</organism>
<dbReference type="GO" id="GO:0004312">
    <property type="term" value="F:fatty acid synthase activity"/>
    <property type="evidence" value="ECO:0007669"/>
    <property type="project" value="TreeGrafter"/>
</dbReference>
<evidence type="ECO:0000313" key="5">
    <source>
        <dbReference type="Proteomes" id="UP000827133"/>
    </source>
</evidence>
<sequence>MPCSLVVSESSRPTTLTTWMFLQMPKSLEADMARDEVGYDKKHPQAAKQELKAVFSSAVTGGRITDIRDIANPNHRVSSLVQPVRFVDAFTEMVLGDPDNRTGRSVEVLLEVGPHTALGSPIHEILTLSEFKGTELPYWGFLVRDQHVGDSIRSAAINLFSRGQPLAMNQINFPVPAYDDESPRVLTDLPSYPWNHSIRHWQESRVNRAIHERSEPPHELLDMPVGGNDPSTAVWRRMLRVSETPWKPALMISVHQM</sequence>
<keyword evidence="5" id="KW-1185">Reference proteome</keyword>
<accession>A0A9P8IGJ5</accession>
<dbReference type="PANTHER" id="PTHR43775:SF29">
    <property type="entry name" value="ASPERFURANONE POLYKETIDE SYNTHASE AFOG-RELATED"/>
    <property type="match status" value="1"/>
</dbReference>
<dbReference type="Gene3D" id="3.40.366.10">
    <property type="entry name" value="Malonyl-Coenzyme A Acyl Carrier Protein, domain 2"/>
    <property type="match status" value="1"/>
</dbReference>
<protein>
    <recommendedName>
        <fullName evidence="3">Malonyl-CoA:ACP transacylase (MAT) domain-containing protein</fullName>
    </recommendedName>
</protein>
<dbReference type="RefSeq" id="XP_044673795.1">
    <property type="nucleotide sequence ID" value="XM_044831409.1"/>
</dbReference>
<evidence type="ECO:0000313" key="4">
    <source>
        <dbReference type="EMBL" id="KAG9494795.1"/>
    </source>
</evidence>